<feature type="binding site" evidence="8">
    <location>
        <begin position="301"/>
        <end position="307"/>
    </location>
    <ligand>
        <name>substrate</name>
    </ligand>
</feature>
<feature type="active site" evidence="9">
    <location>
        <position position="141"/>
    </location>
</feature>
<evidence type="ECO:0000256" key="9">
    <source>
        <dbReference type="PROSITE-ProRule" id="PRU10134"/>
    </source>
</evidence>
<accession>A0A5D0ML98</accession>
<feature type="binding site" evidence="8">
    <location>
        <position position="13"/>
    </location>
    <ligand>
        <name>Mg(2+)</name>
        <dbReference type="ChEBI" id="CHEBI:18420"/>
    </ligand>
</feature>
<feature type="binding site" evidence="8">
    <location>
        <position position="144"/>
    </location>
    <ligand>
        <name>IMP</name>
        <dbReference type="ChEBI" id="CHEBI:58053"/>
        <note>ligand shared between dimeric partners</note>
    </ligand>
</feature>
<feature type="binding site" description="in other chain" evidence="8">
    <location>
        <position position="241"/>
    </location>
    <ligand>
        <name>IMP</name>
        <dbReference type="ChEBI" id="CHEBI:58053"/>
        <note>ligand shared between dimeric partners</note>
    </ligand>
</feature>
<dbReference type="PROSITE" id="PS01266">
    <property type="entry name" value="ADENYLOSUCCIN_SYN_1"/>
    <property type="match status" value="1"/>
</dbReference>
<keyword evidence="7 8" id="KW-0342">GTP-binding</keyword>
<keyword evidence="2 8" id="KW-0436">Ligase</keyword>
<evidence type="ECO:0000256" key="4">
    <source>
        <dbReference type="ARBA" id="ARBA00022741"/>
    </source>
</evidence>
<evidence type="ECO:0000256" key="6">
    <source>
        <dbReference type="ARBA" id="ARBA00022842"/>
    </source>
</evidence>
<evidence type="ECO:0000313" key="12">
    <source>
        <dbReference type="Proteomes" id="UP000324143"/>
    </source>
</evidence>
<dbReference type="NCBIfam" id="TIGR00184">
    <property type="entry name" value="purA"/>
    <property type="match status" value="1"/>
</dbReference>
<evidence type="ECO:0000256" key="5">
    <source>
        <dbReference type="ARBA" id="ARBA00022755"/>
    </source>
</evidence>
<feature type="binding site" evidence="8">
    <location>
        <begin position="415"/>
        <end position="417"/>
    </location>
    <ligand>
        <name>GTP</name>
        <dbReference type="ChEBI" id="CHEBI:37565"/>
    </ligand>
</feature>
<feature type="binding site" description="in other chain" evidence="8">
    <location>
        <begin position="38"/>
        <end position="41"/>
    </location>
    <ligand>
        <name>IMP</name>
        <dbReference type="ChEBI" id="CHEBI:58053"/>
        <note>ligand shared between dimeric partners</note>
    </ligand>
</feature>
<dbReference type="InterPro" id="IPR033128">
    <property type="entry name" value="Adenylosuccin_syn_Lys_AS"/>
</dbReference>
<protein>
    <recommendedName>
        <fullName evidence="8 10">Adenylosuccinate synthetase</fullName>
        <shortName evidence="8">AMPSase</shortName>
        <shortName evidence="8">AdSS</shortName>
        <ecNumber evidence="8 10">6.3.4.4</ecNumber>
    </recommendedName>
    <alternativeName>
        <fullName evidence="8">IMP--aspartate ligase</fullName>
    </alternativeName>
</protein>
<dbReference type="InterPro" id="IPR042110">
    <property type="entry name" value="Adenylosuccinate_synth_dom2"/>
</dbReference>
<dbReference type="SMART" id="SM00788">
    <property type="entry name" value="Adenylsucc_synt"/>
    <property type="match status" value="1"/>
</dbReference>
<dbReference type="Pfam" id="PF00709">
    <property type="entry name" value="Adenylsucc_synt"/>
    <property type="match status" value="1"/>
</dbReference>
<feature type="binding site" description="in other chain" evidence="8">
    <location>
        <position position="305"/>
    </location>
    <ligand>
        <name>IMP</name>
        <dbReference type="ChEBI" id="CHEBI:58053"/>
        <note>ligand shared between dimeric partners</note>
    </ligand>
</feature>
<dbReference type="AlphaFoldDB" id="A0A5D0ML98"/>
<dbReference type="CDD" id="cd03108">
    <property type="entry name" value="AdSS"/>
    <property type="match status" value="1"/>
</dbReference>
<dbReference type="Gene3D" id="3.90.170.10">
    <property type="entry name" value="Adenylosuccinate Synthetase, subunit A, domain 3"/>
    <property type="match status" value="1"/>
</dbReference>
<dbReference type="Proteomes" id="UP000324143">
    <property type="component" value="Unassembled WGS sequence"/>
</dbReference>
<reference evidence="11" key="1">
    <citation type="submission" date="2019-08" db="EMBL/GenBank/DDBJ databases">
        <title>Genomic characterization of a novel candidate phylum (ARYD3) from a high temperature, high salinity tertiary oil reservoir in north central Oklahoma, USA.</title>
        <authorList>
            <person name="Youssef N.H."/>
            <person name="Yadav A."/>
            <person name="Elshahed M.S."/>
        </authorList>
    </citation>
    <scope>NUCLEOTIDE SEQUENCE [LARGE SCALE GENOMIC DNA]</scope>
    <source>
        <strain evidence="11">ARYD3</strain>
    </source>
</reference>
<feature type="binding site" evidence="8">
    <location>
        <begin position="40"/>
        <end position="42"/>
    </location>
    <ligand>
        <name>GTP</name>
        <dbReference type="ChEBI" id="CHEBI:37565"/>
    </ligand>
</feature>
<evidence type="ECO:0000256" key="3">
    <source>
        <dbReference type="ARBA" id="ARBA00022723"/>
    </source>
</evidence>
<dbReference type="GO" id="GO:0004019">
    <property type="term" value="F:adenylosuccinate synthase activity"/>
    <property type="evidence" value="ECO:0007669"/>
    <property type="project" value="UniProtKB-UniRule"/>
</dbReference>
<dbReference type="Gene3D" id="3.40.440.10">
    <property type="entry name" value="Adenylosuccinate Synthetase, subunit A, domain 1"/>
    <property type="match status" value="1"/>
</dbReference>
<dbReference type="SUPFAM" id="SSF52540">
    <property type="entry name" value="P-loop containing nucleoside triphosphate hydrolases"/>
    <property type="match status" value="1"/>
</dbReference>
<dbReference type="UniPathway" id="UPA00075">
    <property type="reaction ID" value="UER00335"/>
</dbReference>
<feature type="binding site" evidence="8">
    <location>
        <position position="40"/>
    </location>
    <ligand>
        <name>Mg(2+)</name>
        <dbReference type="ChEBI" id="CHEBI:18420"/>
    </ligand>
</feature>
<feature type="binding site" evidence="8">
    <location>
        <begin position="12"/>
        <end position="18"/>
    </location>
    <ligand>
        <name>GTP</name>
        <dbReference type="ChEBI" id="CHEBI:37565"/>
    </ligand>
</feature>
<feature type="binding site" description="in other chain" evidence="8">
    <location>
        <position position="226"/>
    </location>
    <ligand>
        <name>IMP</name>
        <dbReference type="ChEBI" id="CHEBI:58053"/>
        <note>ligand shared between dimeric partners</note>
    </ligand>
</feature>
<comment type="cofactor">
    <cofactor evidence="8">
        <name>Mg(2+)</name>
        <dbReference type="ChEBI" id="CHEBI:18420"/>
    </cofactor>
    <text evidence="8">Binds 1 Mg(2+) ion per subunit.</text>
</comment>
<dbReference type="PANTHER" id="PTHR11846">
    <property type="entry name" value="ADENYLOSUCCINATE SYNTHETASE"/>
    <property type="match status" value="1"/>
</dbReference>
<dbReference type="PROSITE" id="PS00513">
    <property type="entry name" value="ADENYLOSUCCIN_SYN_2"/>
    <property type="match status" value="1"/>
</dbReference>
<feature type="active site" description="Proton donor" evidence="8">
    <location>
        <position position="41"/>
    </location>
</feature>
<comment type="catalytic activity">
    <reaction evidence="8 10">
        <text>IMP + L-aspartate + GTP = N(6)-(1,2-dicarboxyethyl)-AMP + GDP + phosphate + 2 H(+)</text>
        <dbReference type="Rhea" id="RHEA:15753"/>
        <dbReference type="ChEBI" id="CHEBI:15378"/>
        <dbReference type="ChEBI" id="CHEBI:29991"/>
        <dbReference type="ChEBI" id="CHEBI:37565"/>
        <dbReference type="ChEBI" id="CHEBI:43474"/>
        <dbReference type="ChEBI" id="CHEBI:57567"/>
        <dbReference type="ChEBI" id="CHEBI:58053"/>
        <dbReference type="ChEBI" id="CHEBI:58189"/>
        <dbReference type="EC" id="6.3.4.4"/>
    </reaction>
</comment>
<dbReference type="FunFam" id="1.10.300.10:FF:000001">
    <property type="entry name" value="Adenylosuccinate synthetase"/>
    <property type="match status" value="1"/>
</dbReference>
<dbReference type="EMBL" id="VSIX01000012">
    <property type="protein sequence ID" value="TYB32018.1"/>
    <property type="molecule type" value="Genomic_DNA"/>
</dbReference>
<evidence type="ECO:0000256" key="7">
    <source>
        <dbReference type="ARBA" id="ARBA00023134"/>
    </source>
</evidence>
<comment type="caution">
    <text evidence="11">The sequence shown here is derived from an EMBL/GenBank/DDBJ whole genome shotgun (WGS) entry which is preliminary data.</text>
</comment>
<dbReference type="HAMAP" id="MF_00011">
    <property type="entry name" value="Adenylosucc_synth"/>
    <property type="match status" value="1"/>
</dbReference>
<dbReference type="GO" id="GO:0005737">
    <property type="term" value="C:cytoplasm"/>
    <property type="evidence" value="ECO:0007669"/>
    <property type="project" value="UniProtKB-SubCell"/>
</dbReference>
<dbReference type="InterPro" id="IPR018220">
    <property type="entry name" value="Adenylosuccin_syn_GTP-bd"/>
</dbReference>
<comment type="pathway">
    <text evidence="8 10">Purine metabolism; AMP biosynthesis via de novo pathway; AMP from IMP: step 1/2.</text>
</comment>
<keyword evidence="12" id="KW-1185">Reference proteome</keyword>
<feature type="binding site" evidence="8">
    <location>
        <begin position="333"/>
        <end position="335"/>
    </location>
    <ligand>
        <name>GTP</name>
        <dbReference type="ChEBI" id="CHEBI:37565"/>
    </ligand>
</feature>
<dbReference type="InterPro" id="IPR001114">
    <property type="entry name" value="Adenylosuccinate_synthetase"/>
</dbReference>
<feature type="binding site" description="in other chain" evidence="8">
    <location>
        <begin position="13"/>
        <end position="16"/>
    </location>
    <ligand>
        <name>IMP</name>
        <dbReference type="ChEBI" id="CHEBI:58053"/>
        <note>ligand shared between dimeric partners</note>
    </ligand>
</feature>
<dbReference type="EC" id="6.3.4.4" evidence="8 10"/>
<evidence type="ECO:0000256" key="1">
    <source>
        <dbReference type="ARBA" id="ARBA00011738"/>
    </source>
</evidence>
<evidence type="ECO:0000256" key="10">
    <source>
        <dbReference type="RuleBase" id="RU000520"/>
    </source>
</evidence>
<dbReference type="Gene3D" id="1.10.300.10">
    <property type="entry name" value="Adenylosuccinate Synthetase, subunit A, domain 2"/>
    <property type="match status" value="1"/>
</dbReference>
<proteinExistence type="inferred from homology"/>
<dbReference type="InterPro" id="IPR042111">
    <property type="entry name" value="Adenylosuccinate_synth_dom3"/>
</dbReference>
<name>A0A5D0ML98_9BACT</name>
<feature type="active site" description="Proton acceptor" evidence="8">
    <location>
        <position position="13"/>
    </location>
</feature>
<keyword evidence="4 8" id="KW-0547">Nucleotide-binding</keyword>
<dbReference type="InterPro" id="IPR042109">
    <property type="entry name" value="Adenylosuccinate_synth_dom1"/>
</dbReference>
<dbReference type="InterPro" id="IPR027417">
    <property type="entry name" value="P-loop_NTPase"/>
</dbReference>
<dbReference type="GO" id="GO:0046040">
    <property type="term" value="P:IMP metabolic process"/>
    <property type="evidence" value="ECO:0007669"/>
    <property type="project" value="TreeGrafter"/>
</dbReference>
<comment type="subcellular location">
    <subcellularLocation>
        <location evidence="8">Cytoplasm</location>
    </subcellularLocation>
</comment>
<keyword evidence="5 8" id="KW-0658">Purine biosynthesis</keyword>
<organism evidence="11 12">
    <name type="scientific">Candidatus Mcinerneyibacterium aminivorans</name>
    <dbReference type="NCBI Taxonomy" id="2703815"/>
    <lineage>
        <taxon>Bacteria</taxon>
        <taxon>Candidatus Macinerneyibacteriota</taxon>
        <taxon>Candidatus Mcinerneyibacteria</taxon>
        <taxon>Candidatus Mcinerneyibacteriales</taxon>
        <taxon>Candidatus Mcinerneyibacteriaceae</taxon>
        <taxon>Candidatus Mcinerneyibacterium</taxon>
    </lineage>
</organism>
<feature type="binding site" description="in other chain" evidence="8">
    <location>
        <position position="130"/>
    </location>
    <ligand>
        <name>IMP</name>
        <dbReference type="ChEBI" id="CHEBI:58053"/>
        <note>ligand shared between dimeric partners</note>
    </ligand>
</feature>
<comment type="function">
    <text evidence="8">Plays an important role in the de novo pathway of purine nucleotide biosynthesis. Catalyzes the first committed step in the biosynthesis of AMP from IMP.</text>
</comment>
<evidence type="ECO:0000256" key="2">
    <source>
        <dbReference type="ARBA" id="ARBA00022598"/>
    </source>
</evidence>
<keyword evidence="8" id="KW-0963">Cytoplasm</keyword>
<dbReference type="NCBIfam" id="NF002223">
    <property type="entry name" value="PRK01117.1"/>
    <property type="match status" value="1"/>
</dbReference>
<sequence>MPSFAILGSQWGDEGKGKIVDQLSENVDLVVRFQGGANAGHTIYVEGEKFVFHLIPSGILHEDVIVGIGNGVALDPEIILDEITMLKDKNYKVSSENLKISPLAHIVMPYHKVLDGLREESKKDKKIGTTQKGIGPCYEDKMARIGIRFSDLIDEKKLYEKLSYVVPLKNRIIEKVYNSDETFELDKLFKKYREYGRRLSNFVYDISYLIQDFSKNNKEILFEGAQGALLDIDFGTYPYVTSSNTTAGGIFTGSGAASRMVDNILGVVKAYTSRVGEGIFPTELKGEVGEQIRNIGNEFGATTGRPRRCGWLDLILLKYVSQINGLTKIALTRLDILDKFEEIKVCIGYKIDGEHVEEFSTNYLSIDNIEPIYKTFKGWNEDTTKVKKYENLPENAKKYILFIEEYLEIPVDIISVGPNRSQTIFKN</sequence>
<evidence type="ECO:0000313" key="11">
    <source>
        <dbReference type="EMBL" id="TYB32018.1"/>
    </source>
</evidence>
<dbReference type="GO" id="GO:0005525">
    <property type="term" value="F:GTP binding"/>
    <property type="evidence" value="ECO:0007669"/>
    <property type="project" value="UniProtKB-UniRule"/>
</dbReference>
<dbReference type="PANTHER" id="PTHR11846:SF0">
    <property type="entry name" value="ADENYLOSUCCINATE SYNTHETASE"/>
    <property type="match status" value="1"/>
</dbReference>
<feature type="binding site" evidence="8">
    <location>
        <position position="307"/>
    </location>
    <ligand>
        <name>GTP</name>
        <dbReference type="ChEBI" id="CHEBI:37565"/>
    </ligand>
</feature>
<comment type="subunit">
    <text evidence="1 8">Homodimer.</text>
</comment>
<dbReference type="FunFam" id="3.90.170.10:FF:000001">
    <property type="entry name" value="Adenylosuccinate synthetase"/>
    <property type="match status" value="1"/>
</dbReference>
<comment type="similarity">
    <text evidence="8 10">Belongs to the adenylosuccinate synthetase family.</text>
</comment>
<evidence type="ECO:0000256" key="8">
    <source>
        <dbReference type="HAMAP-Rule" id="MF_00011"/>
    </source>
</evidence>
<dbReference type="GO" id="GO:0000287">
    <property type="term" value="F:magnesium ion binding"/>
    <property type="evidence" value="ECO:0007669"/>
    <property type="project" value="UniProtKB-UniRule"/>
</dbReference>
<keyword evidence="6 8" id="KW-0460">Magnesium</keyword>
<keyword evidence="3 8" id="KW-0479">Metal-binding</keyword>
<dbReference type="GO" id="GO:0044208">
    <property type="term" value="P:'de novo' AMP biosynthetic process"/>
    <property type="evidence" value="ECO:0007669"/>
    <property type="project" value="UniProtKB-UniRule"/>
</dbReference>
<gene>
    <name evidence="8" type="primary">purA</name>
    <name evidence="11" type="ORF">FXF47_01380</name>
</gene>